<dbReference type="Proteomes" id="UP001157355">
    <property type="component" value="Unassembled WGS sequence"/>
</dbReference>
<reference evidence="1 2" key="1">
    <citation type="journal article" date="2014" name="Int. J. Syst. Evol. Microbiol.">
        <title>Complete genome sequence of Corynebacterium casei LMG S-19264T (=DSM 44701T), isolated from a smear-ripened cheese.</title>
        <authorList>
            <consortium name="US DOE Joint Genome Institute (JGI-PGF)"/>
            <person name="Walter F."/>
            <person name="Albersmeier A."/>
            <person name="Kalinowski J."/>
            <person name="Ruckert C."/>
        </authorList>
    </citation>
    <scope>NUCLEOTIDE SEQUENCE [LARGE SCALE GENOMIC DNA]</scope>
    <source>
        <strain evidence="1 2">NBRC 111766</strain>
    </source>
</reference>
<sequence>MIKAVIVFLLVMVAIGMVGNALFPGKLGYSVKKRLGLANPATCKRCGRYVIGSKGCDCKKG</sequence>
<evidence type="ECO:0000313" key="2">
    <source>
        <dbReference type="Proteomes" id="UP001157355"/>
    </source>
</evidence>
<name>A0AA37TPH8_9RHOB</name>
<protein>
    <submittedName>
        <fullName evidence="1">Uncharacterized protein</fullName>
    </submittedName>
</protein>
<dbReference type="AlphaFoldDB" id="A0AA37TPH8"/>
<keyword evidence="2" id="KW-1185">Reference proteome</keyword>
<proteinExistence type="predicted"/>
<comment type="caution">
    <text evidence="1">The sequence shown here is derived from an EMBL/GenBank/DDBJ whole genome shotgun (WGS) entry which is preliminary data.</text>
</comment>
<organism evidence="1 2">
    <name type="scientific">Cypionkella aquatica</name>
    <dbReference type="NCBI Taxonomy" id="1756042"/>
    <lineage>
        <taxon>Bacteria</taxon>
        <taxon>Pseudomonadati</taxon>
        <taxon>Pseudomonadota</taxon>
        <taxon>Alphaproteobacteria</taxon>
        <taxon>Rhodobacterales</taxon>
        <taxon>Paracoccaceae</taxon>
        <taxon>Cypionkella</taxon>
    </lineage>
</organism>
<accession>A0AA37TPH8</accession>
<dbReference type="EMBL" id="BSPP01000002">
    <property type="protein sequence ID" value="GLS85417.1"/>
    <property type="molecule type" value="Genomic_DNA"/>
</dbReference>
<evidence type="ECO:0000313" key="1">
    <source>
        <dbReference type="EMBL" id="GLS85417.1"/>
    </source>
</evidence>
<gene>
    <name evidence="1" type="ORF">GCM10010873_03900</name>
</gene>
<dbReference type="RefSeq" id="WP_284323638.1">
    <property type="nucleotide sequence ID" value="NZ_BSPP01000002.1"/>
</dbReference>